<organism evidence="1">
    <name type="scientific">Bactrocera dorsalis</name>
    <name type="common">Oriental fruit fly</name>
    <name type="synonym">Dacus dorsalis</name>
    <dbReference type="NCBI Taxonomy" id="27457"/>
    <lineage>
        <taxon>Eukaryota</taxon>
        <taxon>Metazoa</taxon>
        <taxon>Ecdysozoa</taxon>
        <taxon>Arthropoda</taxon>
        <taxon>Hexapoda</taxon>
        <taxon>Insecta</taxon>
        <taxon>Pterygota</taxon>
        <taxon>Neoptera</taxon>
        <taxon>Endopterygota</taxon>
        <taxon>Diptera</taxon>
        <taxon>Brachycera</taxon>
        <taxon>Muscomorpha</taxon>
        <taxon>Tephritoidea</taxon>
        <taxon>Tephritidae</taxon>
        <taxon>Bactrocera</taxon>
        <taxon>Bactrocera</taxon>
    </lineage>
</organism>
<reference evidence="1" key="1">
    <citation type="journal article" date="2014" name="BMC Genomics">
        <title>Characterizing the developmental transcriptome of the oriental fruit fly, Bactrocera dorsalis (Diptera: Tephritidae) through comparative genomic analysis with Drosophila melanogaster utilizing modENCODE datasets.</title>
        <authorList>
            <person name="Geib S.M."/>
            <person name="Calla B."/>
            <person name="Hall B."/>
            <person name="Hou S."/>
            <person name="Manoukis N.C."/>
        </authorList>
    </citation>
    <scope>NUCLEOTIDE SEQUENCE</scope>
    <source>
        <strain evidence="1">Punador</strain>
    </source>
</reference>
<name>A0A034WDI1_BACDO</name>
<feature type="non-terminal residue" evidence="1">
    <location>
        <position position="145"/>
    </location>
</feature>
<dbReference type="AlphaFoldDB" id="A0A034WDI1"/>
<proteinExistence type="predicted"/>
<protein>
    <submittedName>
        <fullName evidence="1">Retrovirus-related Gag polyprotein from transposon gypsy</fullName>
    </submittedName>
</protein>
<accession>A0A034WDI1</accession>
<evidence type="ECO:0000313" key="1">
    <source>
        <dbReference type="EMBL" id="JAC52724.1"/>
    </source>
</evidence>
<sequence length="145" mass="16203">MCDLELANLFDTLVLEGESEVSMNANELTAIVTAAMSAALKSQKEDFDAKLEQITKKFATTLSENVEPFEEVRIVGNVPCDETLDLAKSLPEFDGKQEHYVSWRQAAHTAYKLYERYEGSAKHYQAVAIIRNKIRGPADNVLASF</sequence>
<dbReference type="EMBL" id="GAKP01006228">
    <property type="protein sequence ID" value="JAC52724.1"/>
    <property type="molecule type" value="Transcribed_RNA"/>
</dbReference>
<gene>
    <name evidence="1" type="primary">GAGY</name>
</gene>